<evidence type="ECO:0008006" key="4">
    <source>
        <dbReference type="Google" id="ProtNLM"/>
    </source>
</evidence>
<sequence length="505" mass="53291">MRPITAPSRAALVALAPALLPALLGAGLFALLAGGVLFAPQAPLFGTDIYDRLYLALVGEGRFDLPPRVLRLEGHYTPDGTGYLYHGLAPLLTRLAAGWAVDLSRVSLAGVSVWLWAGLGTALWHLTLDGVLGQGMATSRRRRGWARLGLAVLVWLAGPGLLVAANHALFHEPLAVAYAAVAGIAWLLVAVARGRLSLGAALPLLALGAGLVLHARPHLAPGLFAAVVALVGLDLWRRRRAGLAVAALTLLVLAGAGALLLWLNLARFGDPWLMHGSFAPSGLQYGTYFWGGEDPAGPRAQAFEAEGRFSPWRLPANLFIHLFDLRLGGPLAPVSEAIGAIFEGLKGGVGEIRLDGPWTGMAYLWPLWLLLAGVGLGAAMTRHPVILIGLGGLLAGTLLMLCYPTVTLRYKVDMVGPLGLLAACGLVRLGPWLAALPARRAARVGRLGGLLIALGALFSLATAHDYAQAFLTDWQVFRPWSLGECLDMARARGFDEARAAVLCRP</sequence>
<keyword evidence="1" id="KW-0472">Membrane</keyword>
<evidence type="ECO:0000313" key="2">
    <source>
        <dbReference type="EMBL" id="SDH50640.1"/>
    </source>
</evidence>
<keyword evidence="3" id="KW-1185">Reference proteome</keyword>
<evidence type="ECO:0000256" key="1">
    <source>
        <dbReference type="SAM" id="Phobius"/>
    </source>
</evidence>
<feature type="transmembrane region" description="Helical" evidence="1">
    <location>
        <begin position="170"/>
        <end position="189"/>
    </location>
</feature>
<feature type="transmembrane region" description="Helical" evidence="1">
    <location>
        <begin position="196"/>
        <end position="213"/>
    </location>
</feature>
<dbReference type="RefSeq" id="WP_092620109.1">
    <property type="nucleotide sequence ID" value="NZ_FNCV01000007.1"/>
</dbReference>
<feature type="transmembrane region" description="Helical" evidence="1">
    <location>
        <begin position="447"/>
        <end position="467"/>
    </location>
</feature>
<dbReference type="EMBL" id="FNCV01000007">
    <property type="protein sequence ID" value="SDH50640.1"/>
    <property type="molecule type" value="Genomic_DNA"/>
</dbReference>
<organism evidence="2 3">
    <name type="scientific">Roseospirillum parvum</name>
    <dbReference type="NCBI Taxonomy" id="83401"/>
    <lineage>
        <taxon>Bacteria</taxon>
        <taxon>Pseudomonadati</taxon>
        <taxon>Pseudomonadota</taxon>
        <taxon>Alphaproteobacteria</taxon>
        <taxon>Rhodospirillales</taxon>
        <taxon>Rhodospirillaceae</taxon>
        <taxon>Roseospirillum</taxon>
    </lineage>
</organism>
<accession>A0A1G8D0B3</accession>
<gene>
    <name evidence="2" type="ORF">SAMN05421742_107135</name>
</gene>
<dbReference type="STRING" id="83401.SAMN05421742_107135"/>
<evidence type="ECO:0000313" key="3">
    <source>
        <dbReference type="Proteomes" id="UP000217076"/>
    </source>
</evidence>
<proteinExistence type="predicted"/>
<dbReference type="Proteomes" id="UP000217076">
    <property type="component" value="Unassembled WGS sequence"/>
</dbReference>
<feature type="transmembrane region" description="Helical" evidence="1">
    <location>
        <begin position="219"/>
        <end position="236"/>
    </location>
</feature>
<feature type="transmembrane region" description="Helical" evidence="1">
    <location>
        <begin position="113"/>
        <end position="132"/>
    </location>
</feature>
<feature type="transmembrane region" description="Helical" evidence="1">
    <location>
        <begin position="243"/>
        <end position="265"/>
    </location>
</feature>
<keyword evidence="1" id="KW-1133">Transmembrane helix</keyword>
<dbReference type="AlphaFoldDB" id="A0A1G8D0B3"/>
<feature type="transmembrane region" description="Helical" evidence="1">
    <location>
        <begin position="144"/>
        <end position="164"/>
    </location>
</feature>
<keyword evidence="1" id="KW-0812">Transmembrane</keyword>
<name>A0A1G8D0B3_9PROT</name>
<feature type="transmembrane region" description="Helical" evidence="1">
    <location>
        <begin position="362"/>
        <end position="379"/>
    </location>
</feature>
<feature type="transmembrane region" description="Helical" evidence="1">
    <location>
        <begin position="386"/>
        <end position="406"/>
    </location>
</feature>
<feature type="transmembrane region" description="Helical" evidence="1">
    <location>
        <begin position="418"/>
        <end position="435"/>
    </location>
</feature>
<protein>
    <recommendedName>
        <fullName evidence="4">4-amino-4-deoxy-L-arabinose transferase</fullName>
    </recommendedName>
</protein>
<reference evidence="3" key="1">
    <citation type="submission" date="2016-10" db="EMBL/GenBank/DDBJ databases">
        <authorList>
            <person name="Varghese N."/>
            <person name="Submissions S."/>
        </authorList>
    </citation>
    <scope>NUCLEOTIDE SEQUENCE [LARGE SCALE GENOMIC DNA]</scope>
    <source>
        <strain evidence="3">930I</strain>
    </source>
</reference>
<dbReference type="OrthoDB" id="7842542at2"/>